<evidence type="ECO:0000313" key="7">
    <source>
        <dbReference type="Proteomes" id="UP000002729"/>
    </source>
</evidence>
<dbReference type="Proteomes" id="UP000002729">
    <property type="component" value="Unassembled WGS sequence"/>
</dbReference>
<dbReference type="EMBL" id="GL833565">
    <property type="protein sequence ID" value="EGB02390.1"/>
    <property type="molecule type" value="Genomic_DNA"/>
</dbReference>
<dbReference type="Gene3D" id="2.160.20.10">
    <property type="entry name" value="Single-stranded right-handed beta-helix, Pectin lyase-like"/>
    <property type="match status" value="1"/>
</dbReference>
<dbReference type="InterPro" id="IPR011050">
    <property type="entry name" value="Pectin_lyase_fold/virulence"/>
</dbReference>
<sequence>FLAPEVPGKSSKNVAIHGSAGEPLRLARGGWITLLLNNASHAVVRHVDVAAARDGVNVISSRHVKLDRLHVRGGSDDAIALKSDWALRRVLPMYDVQVTNSVVRSEKCNGLQIGSETVGNISDILFHNVTVLGAAKAAMSIVTMDGSHISRVRYERIRAQNVQALAFIVVGARLRRPGIGDAQVVMDEWIGTISDVSINNVLAHNLELYVGSDLAVDAFMGHLELATSAPSSLYANCFRRLGPAFEVLGAARSARSKALWEGEDSPNRRARTAGSAARRATAVEEGRSGGIRKYATPAEAAAANRATSAAKNARVKSDGRACYLPGGCDGSSGGCEMFGCEIPEGYNCRPALVEMLTHCATCRRRAKVILGAPDPRSPDLIPAAEKSPGPWFFTALSLAKAANVCPVMGQYNESRYKSAATLAREKRRLEGK</sequence>
<dbReference type="PANTHER" id="PTHR31339:SF9">
    <property type="entry name" value="PLASMIN AND FIBRONECTIN-BINDING PROTEIN A"/>
    <property type="match status" value="1"/>
</dbReference>
<dbReference type="GeneID" id="20227120"/>
<comment type="similarity">
    <text evidence="1 4">Belongs to the glycosyl hydrolase 28 family.</text>
</comment>
<keyword evidence="7" id="KW-1185">Reference proteome</keyword>
<dbReference type="Pfam" id="PF00295">
    <property type="entry name" value="Glyco_hydro_28"/>
    <property type="match status" value="1"/>
</dbReference>
<dbReference type="InterPro" id="IPR051801">
    <property type="entry name" value="GH28_Enzymes"/>
</dbReference>
<dbReference type="KEGG" id="aaf:AURANDRAFT_68928"/>
<dbReference type="InterPro" id="IPR012334">
    <property type="entry name" value="Pectin_lyas_fold"/>
</dbReference>
<evidence type="ECO:0000256" key="1">
    <source>
        <dbReference type="ARBA" id="ARBA00008834"/>
    </source>
</evidence>
<evidence type="ECO:0000256" key="2">
    <source>
        <dbReference type="ARBA" id="ARBA00022801"/>
    </source>
</evidence>
<protein>
    <submittedName>
        <fullName evidence="6">Uncharacterized protein</fullName>
    </submittedName>
</protein>
<dbReference type="SUPFAM" id="SSF51126">
    <property type="entry name" value="Pectin lyase-like"/>
    <property type="match status" value="1"/>
</dbReference>
<proteinExistence type="inferred from homology"/>
<accession>F0YR69</accession>
<organism evidence="7">
    <name type="scientific">Aureococcus anophagefferens</name>
    <name type="common">Harmful bloom alga</name>
    <dbReference type="NCBI Taxonomy" id="44056"/>
    <lineage>
        <taxon>Eukaryota</taxon>
        <taxon>Sar</taxon>
        <taxon>Stramenopiles</taxon>
        <taxon>Ochrophyta</taxon>
        <taxon>Pelagophyceae</taxon>
        <taxon>Pelagomonadales</taxon>
        <taxon>Pelagomonadaceae</taxon>
        <taxon>Aureococcus</taxon>
    </lineage>
</organism>
<evidence type="ECO:0000313" key="6">
    <source>
        <dbReference type="EMBL" id="EGB02390.1"/>
    </source>
</evidence>
<evidence type="ECO:0000256" key="5">
    <source>
        <dbReference type="SAM" id="MobiDB-lite"/>
    </source>
</evidence>
<dbReference type="GO" id="GO:0004650">
    <property type="term" value="F:polygalacturonase activity"/>
    <property type="evidence" value="ECO:0007669"/>
    <property type="project" value="InterPro"/>
</dbReference>
<dbReference type="AlphaFoldDB" id="F0YR69"/>
<keyword evidence="2 4" id="KW-0378">Hydrolase</keyword>
<dbReference type="RefSeq" id="XP_009042911.1">
    <property type="nucleotide sequence ID" value="XM_009044663.1"/>
</dbReference>
<dbReference type="InParanoid" id="F0YR69"/>
<evidence type="ECO:0000256" key="3">
    <source>
        <dbReference type="ARBA" id="ARBA00023295"/>
    </source>
</evidence>
<dbReference type="PANTHER" id="PTHR31339">
    <property type="entry name" value="PECTIN LYASE-RELATED"/>
    <property type="match status" value="1"/>
</dbReference>
<gene>
    <name evidence="6" type="ORF">AURANDRAFT_68928</name>
</gene>
<dbReference type="InterPro" id="IPR000743">
    <property type="entry name" value="Glyco_hydro_28"/>
</dbReference>
<reference evidence="6 7" key="1">
    <citation type="journal article" date="2011" name="Proc. Natl. Acad. Sci. U.S.A.">
        <title>Niche of harmful alga Aureococcus anophagefferens revealed through ecogenomics.</title>
        <authorList>
            <person name="Gobler C.J."/>
            <person name="Berry D.L."/>
            <person name="Dyhrman S.T."/>
            <person name="Wilhelm S.W."/>
            <person name="Salamov A."/>
            <person name="Lobanov A.V."/>
            <person name="Zhang Y."/>
            <person name="Collier J.L."/>
            <person name="Wurch L.L."/>
            <person name="Kustka A.B."/>
            <person name="Dill B.D."/>
            <person name="Shah M."/>
            <person name="VerBerkmoes N.C."/>
            <person name="Kuo A."/>
            <person name="Terry A."/>
            <person name="Pangilinan J."/>
            <person name="Lindquist E.A."/>
            <person name="Lucas S."/>
            <person name="Paulsen I.T."/>
            <person name="Hattenrath-Lehmann T.K."/>
            <person name="Talmage S.C."/>
            <person name="Walker E.A."/>
            <person name="Koch F."/>
            <person name="Burson A.M."/>
            <person name="Marcoval M.A."/>
            <person name="Tang Y.Z."/>
            <person name="Lecleir G.R."/>
            <person name="Coyne K.J."/>
            <person name="Berg G.M."/>
            <person name="Bertrand E.M."/>
            <person name="Saito M.A."/>
            <person name="Gladyshev V.N."/>
            <person name="Grigoriev I.V."/>
        </authorList>
    </citation>
    <scope>NUCLEOTIDE SEQUENCE [LARGE SCALE GENOMIC DNA]</scope>
    <source>
        <strain evidence="7">CCMP 1984</strain>
    </source>
</reference>
<evidence type="ECO:0000256" key="4">
    <source>
        <dbReference type="RuleBase" id="RU361169"/>
    </source>
</evidence>
<feature type="non-terminal residue" evidence="6">
    <location>
        <position position="1"/>
    </location>
</feature>
<dbReference type="GO" id="GO:0005975">
    <property type="term" value="P:carbohydrate metabolic process"/>
    <property type="evidence" value="ECO:0007669"/>
    <property type="project" value="InterPro"/>
</dbReference>
<keyword evidence="3 4" id="KW-0326">Glycosidase</keyword>
<name>F0YR69_AURAN</name>
<feature type="region of interest" description="Disordered" evidence="5">
    <location>
        <begin position="262"/>
        <end position="284"/>
    </location>
</feature>